<protein>
    <submittedName>
        <fullName evidence="1">Uncharacterized protein</fullName>
    </submittedName>
</protein>
<proteinExistence type="predicted"/>
<sequence length="93" mass="10708">MKYKEDSTKSDLTSKEMLLDIDGTSSRFYSYKLFKSDSTIIANEKSGQAKMKVADQDGKEITPNFQQLTKIRQESLRKTNNPIELSEAIRYPH</sequence>
<dbReference type="EMBL" id="JANZQH010000004">
    <property type="protein sequence ID" value="MCT2408165.1"/>
    <property type="molecule type" value="Genomic_DNA"/>
</dbReference>
<reference evidence="1" key="1">
    <citation type="submission" date="2022-08" db="EMBL/GenBank/DDBJ databases">
        <title>Chryseobacterium antibioticum,isolated from the rhizosphere soil of Pyrola in Tibet.</title>
        <authorList>
            <person name="Kan Y."/>
        </authorList>
    </citation>
    <scope>NUCLEOTIDE SEQUENCE</scope>
    <source>
        <strain evidence="1">Pc2-12</strain>
    </source>
</reference>
<keyword evidence="2" id="KW-1185">Reference proteome</keyword>
<evidence type="ECO:0000313" key="1">
    <source>
        <dbReference type="EMBL" id="MCT2408165.1"/>
    </source>
</evidence>
<gene>
    <name evidence="1" type="ORF">NZD88_11495</name>
</gene>
<dbReference type="Proteomes" id="UP001142057">
    <property type="component" value="Unassembled WGS sequence"/>
</dbReference>
<organism evidence="1 2">
    <name type="scientific">Chryseobacterium pyrolae</name>
    <dbReference type="NCBI Taxonomy" id="2987481"/>
    <lineage>
        <taxon>Bacteria</taxon>
        <taxon>Pseudomonadati</taxon>
        <taxon>Bacteroidota</taxon>
        <taxon>Flavobacteriia</taxon>
        <taxon>Flavobacteriales</taxon>
        <taxon>Weeksellaceae</taxon>
        <taxon>Chryseobacterium group</taxon>
        <taxon>Chryseobacterium</taxon>
    </lineage>
</organism>
<evidence type="ECO:0000313" key="2">
    <source>
        <dbReference type="Proteomes" id="UP001142057"/>
    </source>
</evidence>
<name>A0ABT2IHN1_9FLAO</name>
<comment type="caution">
    <text evidence="1">The sequence shown here is derived from an EMBL/GenBank/DDBJ whole genome shotgun (WGS) entry which is preliminary data.</text>
</comment>
<dbReference type="RefSeq" id="WP_259829267.1">
    <property type="nucleotide sequence ID" value="NZ_JANZQH010000004.1"/>
</dbReference>
<accession>A0ABT2IHN1</accession>